<dbReference type="InterPro" id="IPR057699">
    <property type="entry name" value="DUF7939"/>
</dbReference>
<evidence type="ECO:0000313" key="4">
    <source>
        <dbReference type="EMBL" id="AIY64973.1"/>
    </source>
</evidence>
<dbReference type="PANTHER" id="PTHR40940">
    <property type="entry name" value="PROTEIN BATD-RELATED"/>
    <property type="match status" value="1"/>
</dbReference>
<evidence type="ECO:0000259" key="3">
    <source>
        <dbReference type="Pfam" id="PF25607"/>
    </source>
</evidence>
<dbReference type="AlphaFoldDB" id="A0A0A7EEK0"/>
<proteinExistence type="predicted"/>
<dbReference type="Pfam" id="PF25607">
    <property type="entry name" value="DUF7939"/>
    <property type="match status" value="1"/>
</dbReference>
<name>A0A0A7EEK0_9GAMM</name>
<dbReference type="HOGENOM" id="CLU_031701_0_0_6"/>
<feature type="chain" id="PRO_5002026825" description="DUF7939 domain-containing protein" evidence="2">
    <location>
        <begin position="21"/>
        <end position="536"/>
    </location>
</feature>
<keyword evidence="1" id="KW-0812">Transmembrane</keyword>
<feature type="transmembrane region" description="Helical" evidence="1">
    <location>
        <begin position="404"/>
        <end position="426"/>
    </location>
</feature>
<reference evidence="4 5" key="1">
    <citation type="submission" date="2014-11" db="EMBL/GenBank/DDBJ databases">
        <title>Complete Genome Sequence of Pseudoalteromonas sp. Strain OCN003 Isolated from Kaneohe Bay, Oahu, Hawaii.</title>
        <authorList>
            <person name="Beurmann S."/>
            <person name="Videau P."/>
            <person name="Ushijima B."/>
            <person name="Smith A.M."/>
            <person name="Aeby G.S."/>
            <person name="Callahan S.M."/>
            <person name="Belcaid M."/>
        </authorList>
    </citation>
    <scope>NUCLEOTIDE SEQUENCE [LARGE SCALE GENOMIC DNA]</scope>
    <source>
        <strain evidence="4 5">OCN003</strain>
    </source>
</reference>
<dbReference type="RefSeq" id="WP_038640438.1">
    <property type="nucleotide sequence ID" value="NZ_CP009888.1"/>
</dbReference>
<organism evidence="4 5">
    <name type="scientific">Pseudoalteromonas piratica</name>
    <dbReference type="NCBI Taxonomy" id="1348114"/>
    <lineage>
        <taxon>Bacteria</taxon>
        <taxon>Pseudomonadati</taxon>
        <taxon>Pseudomonadota</taxon>
        <taxon>Gammaproteobacteria</taxon>
        <taxon>Alteromonadales</taxon>
        <taxon>Pseudoalteromonadaceae</taxon>
        <taxon>Pseudoalteromonas</taxon>
    </lineage>
</organism>
<keyword evidence="1" id="KW-1133">Transmembrane helix</keyword>
<sequence length="536" mass="59872">MVSRIVVLICLVLLPLQAVAALSASVDRNPVLAGEFFNLTIRAEQNVKGEQPDTTALLKHFVVGPTSVRSNTSIINGQVNHTTQWQVELMARNPGDYTIPSFTVANMQSSPITVKVVAASNADSKSKDVYIETSMENNELYVQQAGVYTVKLFLANDLTEGQLGSPELENANVSQLGKQKESYEIIDGIRYLVIERNYLIQPQKSGQYTVKSPYFKGRIRDNYRTRAASAIGRDIQLTIKPIPNNISGNWLPSELVTLNEEWQPEKQSYQIGEPITRTITITALGITKEQLPEINLPSITGVRSYSDQADTNNLVRNGKVISQKVESFALMPQTPGDFTLPEVRVPWFNVITNRVEYATLPARALTVVGDPNFIQPTTTPIQTNSSPADELTIKQTAKAFEQPIYYWPLVILGYVLWLVTLFIWWLKRETNSPVNTNQDHLLTVNPLSGLQAALKENNQRSFYHQLIKLCKSHTGSADLTKLSKALNNTDFDNAVSHLQANLYAGKNHAVDLNDIYQQIKSLNKKPKGENELSQLY</sequence>
<feature type="signal peptide" evidence="2">
    <location>
        <begin position="1"/>
        <end position="20"/>
    </location>
</feature>
<evidence type="ECO:0000313" key="5">
    <source>
        <dbReference type="Proteomes" id="UP000030341"/>
    </source>
</evidence>
<keyword evidence="5" id="KW-1185">Reference proteome</keyword>
<dbReference type="STRING" id="1348114.OM33_07275"/>
<dbReference type="PANTHER" id="PTHR40940:SF1">
    <property type="entry name" value="PROTEIN BATD"/>
    <property type="match status" value="1"/>
</dbReference>
<gene>
    <name evidence="4" type="ORF">OM33_07275</name>
</gene>
<dbReference type="EMBL" id="CP009888">
    <property type="protein sequence ID" value="AIY64973.1"/>
    <property type="molecule type" value="Genomic_DNA"/>
</dbReference>
<dbReference type="InterPro" id="IPR025738">
    <property type="entry name" value="BatD"/>
</dbReference>
<evidence type="ECO:0000256" key="1">
    <source>
        <dbReference type="SAM" id="Phobius"/>
    </source>
</evidence>
<keyword evidence="1" id="KW-0472">Membrane</keyword>
<dbReference type="Proteomes" id="UP000030341">
    <property type="component" value="Chromosome 1"/>
</dbReference>
<dbReference type="KEGG" id="pseo:OM33_07275"/>
<dbReference type="OrthoDB" id="5293418at2"/>
<protein>
    <recommendedName>
        <fullName evidence="3">DUF7939 domain-containing protein</fullName>
    </recommendedName>
</protein>
<dbReference type="Pfam" id="PF13584">
    <property type="entry name" value="BatD"/>
    <property type="match status" value="2"/>
</dbReference>
<dbReference type="eggNOG" id="COG0457">
    <property type="taxonomic scope" value="Bacteria"/>
</dbReference>
<keyword evidence="2" id="KW-0732">Signal</keyword>
<feature type="domain" description="DUF7939" evidence="3">
    <location>
        <begin position="447"/>
        <end position="525"/>
    </location>
</feature>
<accession>A0A0A7EEK0</accession>
<evidence type="ECO:0000256" key="2">
    <source>
        <dbReference type="SAM" id="SignalP"/>
    </source>
</evidence>